<gene>
    <name evidence="1" type="ORF">FDZ14_33375</name>
</gene>
<protein>
    <submittedName>
        <fullName evidence="1">Uncharacterized protein</fullName>
    </submittedName>
</protein>
<accession>A0A6M6E1N1</accession>
<organism evidence="1 2">
    <name type="scientific">Priestia megaterium</name>
    <name type="common">Bacillus megaterium</name>
    <dbReference type="NCBI Taxonomy" id="1404"/>
    <lineage>
        <taxon>Bacteria</taxon>
        <taxon>Bacillati</taxon>
        <taxon>Bacillota</taxon>
        <taxon>Bacilli</taxon>
        <taxon>Bacillales</taxon>
        <taxon>Bacillaceae</taxon>
        <taxon>Priestia</taxon>
    </lineage>
</organism>
<name>A0A6M6E1N1_PRIMG</name>
<evidence type="ECO:0000313" key="2">
    <source>
        <dbReference type="Proteomes" id="UP000501076"/>
    </source>
</evidence>
<dbReference type="EMBL" id="CP045273">
    <property type="protein sequence ID" value="QJX80983.1"/>
    <property type="molecule type" value="Genomic_DNA"/>
</dbReference>
<sequence>MNFIKEELSLILEDISIAIERAVISYTLNKLLTNVIRNNVSPYKSVEVLHLQFKDLKLKIESDRKVPGFQKINIYLDNNSKASLSSTTCRRSNKKLYTRLNKKVEDQFKSIVIALSPEEPSKKGNFISEFQKKIIFKSVN</sequence>
<evidence type="ECO:0000313" key="1">
    <source>
        <dbReference type="EMBL" id="QJX80983.1"/>
    </source>
</evidence>
<dbReference type="AlphaFoldDB" id="A0A6M6E1N1"/>
<keyword evidence="1" id="KW-0614">Plasmid</keyword>
<reference evidence="1 2" key="1">
    <citation type="submission" date="2019-10" db="EMBL/GenBank/DDBJ databases">
        <title>Complete genome sequences for adaption low water activity.</title>
        <authorList>
            <person name="Zhao L."/>
            <person name="Zhong J."/>
        </authorList>
    </citation>
    <scope>NUCLEOTIDE SEQUENCE [LARGE SCALE GENOMIC DNA]</scope>
    <source>
        <strain evidence="1 2">FDU301</strain>
        <plasmid evidence="2">pfdu301a</plasmid>
    </source>
</reference>
<dbReference type="Proteomes" id="UP000501076">
    <property type="component" value="Plasmid pFDU301A"/>
</dbReference>
<proteinExistence type="predicted"/>
<geneLocation type="plasmid" evidence="2">
    <name>pfdu301a</name>
</geneLocation>
<dbReference type="RefSeq" id="WP_171778982.1">
    <property type="nucleotide sequence ID" value="NZ_CP045273.1"/>
</dbReference>